<proteinExistence type="predicted"/>
<feature type="transmembrane region" description="Helical" evidence="1">
    <location>
        <begin position="21"/>
        <end position="46"/>
    </location>
</feature>
<dbReference type="SUPFAM" id="SSF54523">
    <property type="entry name" value="Pili subunits"/>
    <property type="match status" value="1"/>
</dbReference>
<dbReference type="EMBL" id="JBHFNS010000070">
    <property type="protein sequence ID" value="MFB2937282.1"/>
    <property type="molecule type" value="Genomic_DNA"/>
</dbReference>
<keyword evidence="3" id="KW-1185">Reference proteome</keyword>
<dbReference type="NCBIfam" id="TIGR02532">
    <property type="entry name" value="IV_pilin_GFxxxE"/>
    <property type="match status" value="1"/>
</dbReference>
<evidence type="ECO:0000313" key="2">
    <source>
        <dbReference type="EMBL" id="MFB2937282.1"/>
    </source>
</evidence>
<dbReference type="Proteomes" id="UP001576776">
    <property type="component" value="Unassembled WGS sequence"/>
</dbReference>
<dbReference type="InterPro" id="IPR012902">
    <property type="entry name" value="N_methyl_site"/>
</dbReference>
<reference evidence="2 3" key="1">
    <citation type="submission" date="2024-09" db="EMBL/GenBank/DDBJ databases">
        <title>Floridaenema gen nov. (Aerosakkonemataceae, Aerosakkonematales ord. nov., Cyanobacteria) from benthic tropical and subtropical fresh waters, with the description of four new species.</title>
        <authorList>
            <person name="Moretto J.A."/>
            <person name="Berthold D.E."/>
            <person name="Lefler F.W."/>
            <person name="Huang I.-S."/>
            <person name="Laughinghouse H. IV."/>
        </authorList>
    </citation>
    <scope>NUCLEOTIDE SEQUENCE [LARGE SCALE GENOMIC DNA]</scope>
    <source>
        <strain evidence="2 3">BLCC-F154</strain>
    </source>
</reference>
<accession>A0ABV4YEM4</accession>
<name>A0ABV4YEM4_9CYAN</name>
<organism evidence="2 3">
    <name type="scientific">Floridaenema fluviatile BLCC-F154</name>
    <dbReference type="NCBI Taxonomy" id="3153640"/>
    <lineage>
        <taxon>Bacteria</taxon>
        <taxon>Bacillati</taxon>
        <taxon>Cyanobacteriota</taxon>
        <taxon>Cyanophyceae</taxon>
        <taxon>Oscillatoriophycideae</taxon>
        <taxon>Aerosakkonematales</taxon>
        <taxon>Aerosakkonemataceae</taxon>
        <taxon>Floridanema</taxon>
        <taxon>Floridanema fluviatile</taxon>
    </lineage>
</organism>
<comment type="caution">
    <text evidence="2">The sequence shown here is derived from an EMBL/GenBank/DDBJ whole genome shotgun (WGS) entry which is preliminary data.</text>
</comment>
<dbReference type="PROSITE" id="PS00409">
    <property type="entry name" value="PROKAR_NTER_METHYL"/>
    <property type="match status" value="1"/>
</dbReference>
<dbReference type="InterPro" id="IPR045584">
    <property type="entry name" value="Pilin-like"/>
</dbReference>
<gene>
    <name evidence="2" type="ORF">ACE1B6_18700</name>
</gene>
<keyword evidence="1" id="KW-0472">Membrane</keyword>
<evidence type="ECO:0000313" key="3">
    <source>
        <dbReference type="Proteomes" id="UP001576776"/>
    </source>
</evidence>
<evidence type="ECO:0000256" key="1">
    <source>
        <dbReference type="SAM" id="Phobius"/>
    </source>
</evidence>
<dbReference type="Pfam" id="PF07963">
    <property type="entry name" value="N_methyl"/>
    <property type="match status" value="1"/>
</dbReference>
<keyword evidence="1" id="KW-0812">Transmembrane</keyword>
<keyword evidence="1" id="KW-1133">Transmembrane helix</keyword>
<protein>
    <submittedName>
        <fullName evidence="2">Tfp pilus assembly protein FimT/FimU</fullName>
    </submittedName>
</protein>
<sequence length="202" mass="22061">MLKLKKNRRKISLGLNQPNAGFTLIEMVVIIVLIGVLATIGANSWLGFLSRQRLSSAQTEAVTIIRDAQAKAKQKAIVYTACFRDDGKKVQWQVARVNANECGKIQGWNNLSGSDANTIAIDPANSKSSDSSSGIYYTFSFREKGWVQPKPNPSVNPDTIDNSVDQGKITFITRNQPQASKRCVALATLLGSLRTASNDECK</sequence>
<dbReference type="RefSeq" id="WP_413258764.1">
    <property type="nucleotide sequence ID" value="NZ_JBHFNS010000070.1"/>
</dbReference>
<dbReference type="Gene3D" id="3.30.700.10">
    <property type="entry name" value="Glycoprotein, Type 4 Pilin"/>
    <property type="match status" value="1"/>
</dbReference>